<reference evidence="16" key="3">
    <citation type="submission" date="2025-09" db="UniProtKB">
        <authorList>
            <consortium name="Ensembl"/>
        </authorList>
    </citation>
    <scope>IDENTIFICATION</scope>
</reference>
<evidence type="ECO:0000256" key="13">
    <source>
        <dbReference type="RuleBase" id="RU369039"/>
    </source>
</evidence>
<evidence type="ECO:0000259" key="15">
    <source>
        <dbReference type="SMART" id="SM00329"/>
    </source>
</evidence>
<keyword evidence="9 12" id="KW-1015">Disulfide bond</keyword>
<dbReference type="SUPFAM" id="SSF55394">
    <property type="entry name" value="Bactericidal permeability-increasing protein, BPI"/>
    <property type="match status" value="2"/>
</dbReference>
<reference evidence="16" key="1">
    <citation type="submission" date="2021-04" db="EMBL/GenBank/DDBJ databases">
        <authorList>
            <consortium name="Wellcome Sanger Institute Data Sharing"/>
        </authorList>
    </citation>
    <scope>NUCLEOTIDE SEQUENCE [LARGE SCALE GENOMIC DNA]</scope>
</reference>
<dbReference type="GO" id="GO:0050829">
    <property type="term" value="P:defense response to Gram-negative bacterium"/>
    <property type="evidence" value="ECO:0007669"/>
    <property type="project" value="UniProtKB-UniRule"/>
</dbReference>
<accession>A0A3Q1HU19</accession>
<dbReference type="Proteomes" id="UP000265040">
    <property type="component" value="Chromosome 5"/>
</dbReference>
<dbReference type="Gene3D" id="3.15.10.10">
    <property type="entry name" value="Bactericidal permeability-increasing protein, domain 1"/>
    <property type="match status" value="1"/>
</dbReference>
<dbReference type="SMART" id="SM00328">
    <property type="entry name" value="BPI1"/>
    <property type="match status" value="1"/>
</dbReference>
<feature type="domain" description="Lipid-binding serum glycoprotein C-terminal" evidence="15">
    <location>
        <begin position="279"/>
        <end position="482"/>
    </location>
</feature>
<dbReference type="PIRSF" id="PIRSF002417">
    <property type="entry name" value="Lipid_binding_protein"/>
    <property type="match status" value="1"/>
</dbReference>
<feature type="domain" description="Lipid-binding serum glycoprotein N-terminal" evidence="14">
    <location>
        <begin position="41"/>
        <end position="264"/>
    </location>
</feature>
<comment type="similarity">
    <text evidence="2">Belongs to the BPI/LBP/Plunc superfamily. BPI/LBP family.</text>
</comment>
<evidence type="ECO:0000256" key="7">
    <source>
        <dbReference type="ARBA" id="ARBA00022859"/>
    </source>
</evidence>
<comment type="domain">
    <text evidence="13">The N- and C-terminal barrels adopt an identical fold despite having only 13% of conserved residues.</text>
</comment>
<dbReference type="GO" id="GO:0005615">
    <property type="term" value="C:extracellular space"/>
    <property type="evidence" value="ECO:0007669"/>
    <property type="project" value="UniProtKB-UniRule"/>
</dbReference>
<comment type="subunit">
    <text evidence="11 13">Monomer. Homodimer; disulfide-linked.</text>
</comment>
<dbReference type="AlphaFoldDB" id="A0A3Q1HU19"/>
<evidence type="ECO:0000256" key="3">
    <source>
        <dbReference type="ARBA" id="ARBA00017827"/>
    </source>
</evidence>
<evidence type="ECO:0000256" key="4">
    <source>
        <dbReference type="ARBA" id="ARBA00022525"/>
    </source>
</evidence>
<dbReference type="GO" id="GO:0008289">
    <property type="term" value="F:lipid binding"/>
    <property type="evidence" value="ECO:0007669"/>
    <property type="project" value="InterPro"/>
</dbReference>
<organism evidence="16 17">
    <name type="scientific">Anabas testudineus</name>
    <name type="common">Climbing perch</name>
    <name type="synonym">Anthias testudineus</name>
    <dbReference type="NCBI Taxonomy" id="64144"/>
    <lineage>
        <taxon>Eukaryota</taxon>
        <taxon>Metazoa</taxon>
        <taxon>Chordata</taxon>
        <taxon>Craniata</taxon>
        <taxon>Vertebrata</taxon>
        <taxon>Euteleostomi</taxon>
        <taxon>Actinopterygii</taxon>
        <taxon>Neopterygii</taxon>
        <taxon>Teleostei</taxon>
        <taxon>Neoteleostei</taxon>
        <taxon>Acanthomorphata</taxon>
        <taxon>Anabantaria</taxon>
        <taxon>Anabantiformes</taxon>
        <taxon>Anabantoidei</taxon>
        <taxon>Anabantidae</taxon>
        <taxon>Anabas</taxon>
    </lineage>
</organism>
<dbReference type="PANTHER" id="PTHR10504">
    <property type="entry name" value="BACTERICIDAL PERMEABILITY-INCREASING BPI PROTEIN-RELATED"/>
    <property type="match status" value="1"/>
</dbReference>
<dbReference type="CDD" id="cd00025">
    <property type="entry name" value="BPI1"/>
    <property type="match status" value="1"/>
</dbReference>
<keyword evidence="5 13" id="KW-0929">Antimicrobial</keyword>
<dbReference type="GeneTree" id="ENSGT01150000286994"/>
<proteinExistence type="inferred from homology"/>
<evidence type="ECO:0000256" key="8">
    <source>
        <dbReference type="ARBA" id="ARBA00023022"/>
    </source>
</evidence>
<evidence type="ECO:0000256" key="1">
    <source>
        <dbReference type="ARBA" id="ARBA00004613"/>
    </source>
</evidence>
<dbReference type="PANTHER" id="PTHR10504:SF84">
    <property type="entry name" value="BACTERICIDAL PERMEABILITY-INCREASING PROTEIN"/>
    <property type="match status" value="1"/>
</dbReference>
<comment type="subcellular location">
    <subcellularLocation>
        <location evidence="1 13">Secreted</location>
    </subcellularLocation>
</comment>
<evidence type="ECO:0000259" key="14">
    <source>
        <dbReference type="SMART" id="SM00328"/>
    </source>
</evidence>
<dbReference type="InterPro" id="IPR001124">
    <property type="entry name" value="Lipid-bd_serum_glycop_C"/>
</dbReference>
<dbReference type="InterPro" id="IPR030675">
    <property type="entry name" value="BPI/LBP"/>
</dbReference>
<keyword evidence="4 13" id="KW-0964">Secreted</keyword>
<dbReference type="SMART" id="SM00329">
    <property type="entry name" value="BPI2"/>
    <property type="match status" value="1"/>
</dbReference>
<sequence length="488" mass="52708">MLIKTSVLWDLTTVKMSPCCWLALVALIPVTLGTNPGVEVRLTQTGLDYGRQLGIAAIQQKLKSIKIPDISGTQHVSPIGKVQYTLSNMQIVKVGLPQSAVGLVPGTGITLSINNAFISLHGNWRVKYLKIIKDSGSFDLNVNGLTISITIAIKSDGTGRPAVSAVSCGASIASVSIKFHGGASWLYNLFTKFIEKALRSALQKQICPLVVDAVSDLNPYLKTLNVEAQVDKYAEIEYSMVSSPTVSKSSIDLSLKGEFYSIGKHQEPPFSPIAFSLPPQVNNMLYMGMSAFTANSAAFVYDKAGALSLYVTDDMIPQSSPLRLNTKTFGAFIPQLTKLFPGLMMKLLVKTVKTPIVTFKPNNVTIQATGTVTAYAIQPNATLSPLFVLNLETSVSAQLFVSEMRLAGAVTLNKMSFTLGTSYVGQFQVGTLDNILQIVLKVVVIPKLNVQLAKGYPLPSIGKMKLVKTQLQVLKDYMLIGTDVQFTS</sequence>
<dbReference type="FunFam" id="3.15.10.10:FF:000001">
    <property type="entry name" value="phospholipid transfer protein-like"/>
    <property type="match status" value="1"/>
</dbReference>
<evidence type="ECO:0000256" key="5">
    <source>
        <dbReference type="ARBA" id="ARBA00022529"/>
    </source>
</evidence>
<evidence type="ECO:0000256" key="10">
    <source>
        <dbReference type="ARBA" id="ARBA00023180"/>
    </source>
</evidence>
<dbReference type="FunFam" id="3.15.20.10:FF:000001">
    <property type="entry name" value="Phospholipid transfer protein"/>
    <property type="match status" value="1"/>
</dbReference>
<feature type="disulfide bond" evidence="12">
    <location>
        <begin position="168"/>
        <end position="207"/>
    </location>
</feature>
<dbReference type="Ensembl" id="ENSATET00000011028.3">
    <property type="protein sequence ID" value="ENSATEP00000010844.1"/>
    <property type="gene ID" value="ENSATEG00000007619.3"/>
</dbReference>
<comment type="domain">
    <text evidence="13">The N-terminal region may be exposed to the interior of the granule, whereas the C-terminal portion may be embedded in the membrane. During phagocytosis and degranulation, proteases may be released and activated and cleave BPI at the junction of the N- and C-terminal portions of the molecule, providing controlled release of the N-terminal antibacterial fragment when bacteria are ingested.</text>
</comment>
<evidence type="ECO:0000256" key="6">
    <source>
        <dbReference type="ARBA" id="ARBA00022588"/>
    </source>
</evidence>
<protein>
    <recommendedName>
        <fullName evidence="3 13">Bactericidal permeability-increasing protein</fullName>
        <shortName evidence="13">BPI</shortName>
    </recommendedName>
</protein>
<dbReference type="STRING" id="64144.ENSATEP00000010872"/>
<reference evidence="16" key="2">
    <citation type="submission" date="2025-08" db="UniProtKB">
        <authorList>
            <consortium name="Ensembl"/>
        </authorList>
    </citation>
    <scope>IDENTIFICATION</scope>
</reference>
<dbReference type="Pfam" id="PF02886">
    <property type="entry name" value="LBP_BPI_CETP_C"/>
    <property type="match status" value="1"/>
</dbReference>
<comment type="function">
    <text evidence="13">The cytotoxic action of BPI is limited to many species of Gram-negative bacteria; this specificity may be explained by a strong affinity of the very basic N-terminal half for the negatively charged lipopolysaccharides that are unique to the Gram-negative bacterial outer envelope.</text>
</comment>
<dbReference type="Pfam" id="PF01273">
    <property type="entry name" value="LBP_BPI_CETP"/>
    <property type="match status" value="1"/>
</dbReference>
<evidence type="ECO:0000256" key="9">
    <source>
        <dbReference type="ARBA" id="ARBA00023157"/>
    </source>
</evidence>
<keyword evidence="8 13" id="KW-0044">Antibiotic</keyword>
<keyword evidence="7 13" id="KW-0391">Immunity</keyword>
<dbReference type="InterPro" id="IPR017942">
    <property type="entry name" value="Lipid-bd_serum_glycop_N"/>
</dbReference>
<gene>
    <name evidence="16" type="primary">BPI</name>
</gene>
<dbReference type="Gene3D" id="3.15.20.10">
    <property type="entry name" value="Bactericidal permeability-increasing protein, domain 2"/>
    <property type="match status" value="1"/>
</dbReference>
<keyword evidence="10 13" id="KW-0325">Glycoprotein</keyword>
<keyword evidence="13" id="KW-0732">Signal</keyword>
<evidence type="ECO:0000256" key="11">
    <source>
        <dbReference type="ARBA" id="ARBA00025943"/>
    </source>
</evidence>
<evidence type="ECO:0000313" key="16">
    <source>
        <dbReference type="Ensembl" id="ENSATEP00000010844.1"/>
    </source>
</evidence>
<dbReference type="InterPro" id="IPR032942">
    <property type="entry name" value="BPI/LBP/Plunc"/>
</dbReference>
<name>A0A3Q1HU19_ANATE</name>
<evidence type="ECO:0000313" key="17">
    <source>
        <dbReference type="Proteomes" id="UP000265040"/>
    </source>
</evidence>
<dbReference type="InterPro" id="IPR017943">
    <property type="entry name" value="Bactericidal_perm-incr_a/b_dom"/>
</dbReference>
<keyword evidence="6 13" id="KW-0399">Innate immunity</keyword>
<dbReference type="GO" id="GO:0045087">
    <property type="term" value="P:innate immune response"/>
    <property type="evidence" value="ECO:0007669"/>
    <property type="project" value="UniProtKB-UniRule"/>
</dbReference>
<evidence type="ECO:0000256" key="2">
    <source>
        <dbReference type="ARBA" id="ARBA00007292"/>
    </source>
</evidence>
<keyword evidence="17" id="KW-1185">Reference proteome</keyword>
<evidence type="ECO:0000256" key="12">
    <source>
        <dbReference type="PIRSR" id="PIRSR002417-50"/>
    </source>
</evidence>